<accession>A0A319DH16</accession>
<dbReference type="AlphaFoldDB" id="A0A319DH16"/>
<protein>
    <recommendedName>
        <fullName evidence="3">Protein kinase domain-containing protein</fullName>
    </recommendedName>
</protein>
<proteinExistence type="predicted"/>
<reference evidence="1 2" key="1">
    <citation type="submission" date="2018-02" db="EMBL/GenBank/DDBJ databases">
        <title>The genomes of Aspergillus section Nigri reveals drivers in fungal speciation.</title>
        <authorList>
            <consortium name="DOE Joint Genome Institute"/>
            <person name="Vesth T.C."/>
            <person name="Nybo J."/>
            <person name="Theobald S."/>
            <person name="Brandl J."/>
            <person name="Frisvad J.C."/>
            <person name="Nielsen K.F."/>
            <person name="Lyhne E.K."/>
            <person name="Kogle M.E."/>
            <person name="Kuo A."/>
            <person name="Riley R."/>
            <person name="Clum A."/>
            <person name="Nolan M."/>
            <person name="Lipzen A."/>
            <person name="Salamov A."/>
            <person name="Henrissat B."/>
            <person name="Wiebenga A."/>
            <person name="De vries R.P."/>
            <person name="Grigoriev I.V."/>
            <person name="Mortensen U.H."/>
            <person name="Andersen M.R."/>
            <person name="Baker S.E."/>
        </authorList>
    </citation>
    <scope>NUCLEOTIDE SEQUENCE [LARGE SCALE GENOMIC DNA]</scope>
    <source>
        <strain evidence="1 2">CBS 707.79</strain>
    </source>
</reference>
<dbReference type="STRING" id="1448320.A0A319DH16"/>
<keyword evidence="2" id="KW-1185">Reference proteome</keyword>
<dbReference type="Proteomes" id="UP000247810">
    <property type="component" value="Unassembled WGS sequence"/>
</dbReference>
<name>A0A319DH16_9EURO</name>
<feature type="non-terminal residue" evidence="1">
    <location>
        <position position="1"/>
    </location>
</feature>
<evidence type="ECO:0000313" key="2">
    <source>
        <dbReference type="Proteomes" id="UP000247810"/>
    </source>
</evidence>
<dbReference type="OrthoDB" id="5134445at2759"/>
<evidence type="ECO:0000313" key="1">
    <source>
        <dbReference type="EMBL" id="PYH96619.1"/>
    </source>
</evidence>
<organism evidence="1 2">
    <name type="scientific">Aspergillus ellipticus CBS 707.79</name>
    <dbReference type="NCBI Taxonomy" id="1448320"/>
    <lineage>
        <taxon>Eukaryota</taxon>
        <taxon>Fungi</taxon>
        <taxon>Dikarya</taxon>
        <taxon>Ascomycota</taxon>
        <taxon>Pezizomycotina</taxon>
        <taxon>Eurotiomycetes</taxon>
        <taxon>Eurotiomycetidae</taxon>
        <taxon>Eurotiales</taxon>
        <taxon>Aspergillaceae</taxon>
        <taxon>Aspergillus</taxon>
        <taxon>Aspergillus subgen. Circumdati</taxon>
    </lineage>
</organism>
<dbReference type="VEuPathDB" id="FungiDB:BO71DRAFT_320495"/>
<sequence length="309" mass="35999">RCPYRVGNRLSLFVAPRIGGPYEPIRCEITRVFQPFFRACEMAVCLVPPSPRLPGPLTLKLFDRRFAYGFRQRYSLPYWTQDIEIQYREFLQSADRPDFDRTHDYFHVPSEATRQEWTVGQHETFFHRVMSNNFCVEDEAYKRLGNMQGRHVPIKWGVVTMELEPLGTPGLSNARCGGFLLQHIQGFPLERLGDYIRPNLWEGICRDAYDIVHNLYTRGIINFECRPEYLRVRPDDDGATPKVFMVDFSTCSFRRSGMSDNEWRRRKADVNEEGAIGSVMELLLQGGYQYRPSQMYLTLAAEFPLPNGI</sequence>
<evidence type="ECO:0008006" key="3">
    <source>
        <dbReference type="Google" id="ProtNLM"/>
    </source>
</evidence>
<gene>
    <name evidence="1" type="ORF">BO71DRAFT_320495</name>
</gene>
<dbReference type="EMBL" id="KZ825835">
    <property type="protein sequence ID" value="PYH96619.1"/>
    <property type="molecule type" value="Genomic_DNA"/>
</dbReference>